<evidence type="ECO:0000259" key="1">
    <source>
        <dbReference type="Pfam" id="PF00561"/>
    </source>
</evidence>
<dbReference type="InterPro" id="IPR029058">
    <property type="entry name" value="AB_hydrolase_fold"/>
</dbReference>
<dbReference type="GO" id="GO:0046503">
    <property type="term" value="P:glycerolipid catabolic process"/>
    <property type="evidence" value="ECO:0007669"/>
    <property type="project" value="TreeGrafter"/>
</dbReference>
<dbReference type="PANTHER" id="PTHR43433">
    <property type="entry name" value="HYDROLASE, ALPHA/BETA FOLD FAMILY PROTEIN"/>
    <property type="match status" value="1"/>
</dbReference>
<dbReference type="PANTHER" id="PTHR43433:SF5">
    <property type="entry name" value="AB HYDROLASE-1 DOMAIN-CONTAINING PROTEIN"/>
    <property type="match status" value="1"/>
</dbReference>
<dbReference type="GO" id="GO:0004806">
    <property type="term" value="F:triacylglycerol lipase activity"/>
    <property type="evidence" value="ECO:0007669"/>
    <property type="project" value="TreeGrafter"/>
</dbReference>
<reference evidence="2 3" key="1">
    <citation type="submission" date="2020-08" db="EMBL/GenBank/DDBJ databases">
        <title>Sequencing the genomes of 1000 actinobacteria strains.</title>
        <authorList>
            <person name="Klenk H.-P."/>
        </authorList>
    </citation>
    <scope>NUCLEOTIDE SEQUENCE [LARGE SCALE GENOMIC DNA]</scope>
    <source>
        <strain evidence="2 3">DSM 44230</strain>
    </source>
</reference>
<dbReference type="InterPro" id="IPR050471">
    <property type="entry name" value="AB_hydrolase"/>
</dbReference>
<dbReference type="InterPro" id="IPR000073">
    <property type="entry name" value="AB_hydrolase_1"/>
</dbReference>
<sequence>MPRAILPTGIELAYETHGAATDPALLLIAGQLAQLTAWDDRLVELLAAQGFFVIRFDNRDVGLSSGVPDSPAPDFPAIVAGDHRTVPYSLDEMATDAVGLLDHLGINAAHLLGASMGGMIAQLIAINHPGRALSLCSIMSSTGDRTVGQSHPDTAAFLQRPSPSTRADIIEHGAQAGLAISSTRLGVTEADMRAVSAAAYDRAYRPADGARQLAAIWSAPPRTEALAGIDIPTLVIHGVDDPLIDVSGGKATAAAIPGATLTLIPDLRHDLPRPIWPRLVEEVTQNTRR</sequence>
<name>A0A7W7FUN5_9PSEU</name>
<organism evidence="2 3">
    <name type="scientific">Crossiella cryophila</name>
    <dbReference type="NCBI Taxonomy" id="43355"/>
    <lineage>
        <taxon>Bacteria</taxon>
        <taxon>Bacillati</taxon>
        <taxon>Actinomycetota</taxon>
        <taxon>Actinomycetes</taxon>
        <taxon>Pseudonocardiales</taxon>
        <taxon>Pseudonocardiaceae</taxon>
        <taxon>Crossiella</taxon>
    </lineage>
</organism>
<comment type="caution">
    <text evidence="2">The sequence shown here is derived from an EMBL/GenBank/DDBJ whole genome shotgun (WGS) entry which is preliminary data.</text>
</comment>
<evidence type="ECO:0000313" key="3">
    <source>
        <dbReference type="Proteomes" id="UP000533598"/>
    </source>
</evidence>
<dbReference type="Proteomes" id="UP000533598">
    <property type="component" value="Unassembled WGS sequence"/>
</dbReference>
<keyword evidence="3" id="KW-1185">Reference proteome</keyword>
<dbReference type="RefSeq" id="WP_185001870.1">
    <property type="nucleotide sequence ID" value="NZ_BAAAUI010000021.1"/>
</dbReference>
<dbReference type="Gene3D" id="3.40.50.1820">
    <property type="entry name" value="alpha/beta hydrolase"/>
    <property type="match status" value="1"/>
</dbReference>
<proteinExistence type="predicted"/>
<dbReference type="AlphaFoldDB" id="A0A7W7FUN5"/>
<dbReference type="SUPFAM" id="SSF53474">
    <property type="entry name" value="alpha/beta-Hydrolases"/>
    <property type="match status" value="1"/>
</dbReference>
<protein>
    <submittedName>
        <fullName evidence="2">Pimeloyl-ACP methyl ester carboxylesterase</fullName>
    </submittedName>
</protein>
<dbReference type="EMBL" id="JACHMH010000001">
    <property type="protein sequence ID" value="MBB4675984.1"/>
    <property type="molecule type" value="Genomic_DNA"/>
</dbReference>
<dbReference type="Pfam" id="PF00561">
    <property type="entry name" value="Abhydrolase_1"/>
    <property type="match status" value="1"/>
</dbReference>
<accession>A0A7W7FUN5</accession>
<gene>
    <name evidence="2" type="ORF">HNR67_002102</name>
</gene>
<feature type="domain" description="AB hydrolase-1" evidence="1">
    <location>
        <begin position="23"/>
        <end position="270"/>
    </location>
</feature>
<evidence type="ECO:0000313" key="2">
    <source>
        <dbReference type="EMBL" id="MBB4675984.1"/>
    </source>
</evidence>